<dbReference type="AlphaFoldDB" id="A0A941EN42"/>
<protein>
    <recommendedName>
        <fullName evidence="2">Tox-PL domain-containing protein</fullName>
    </recommendedName>
</protein>
<feature type="domain" description="Tox-PL" evidence="2">
    <location>
        <begin position="212"/>
        <end position="350"/>
    </location>
</feature>
<keyword evidence="4" id="KW-1185">Reference proteome</keyword>
<accession>A0A941EN42</accession>
<dbReference type="EMBL" id="JAGSOG010000006">
    <property type="protein sequence ID" value="MBR7832074.1"/>
    <property type="molecule type" value="Genomic_DNA"/>
</dbReference>
<dbReference type="Proteomes" id="UP000675781">
    <property type="component" value="Unassembled WGS sequence"/>
</dbReference>
<dbReference type="Pfam" id="PF15644">
    <property type="entry name" value="Gln_amidase"/>
    <property type="match status" value="1"/>
</dbReference>
<reference evidence="3" key="1">
    <citation type="submission" date="2021-04" db="EMBL/GenBank/DDBJ databases">
        <title>Genome based classification of Actinospica acidithermotolerans sp. nov., an actinobacterium isolated from an Indonesian hot spring.</title>
        <authorList>
            <person name="Kusuma A.B."/>
            <person name="Putra K.E."/>
            <person name="Nafisah S."/>
            <person name="Loh J."/>
            <person name="Nouioui I."/>
            <person name="Goodfellow M."/>
        </authorList>
    </citation>
    <scope>NUCLEOTIDE SEQUENCE</scope>
    <source>
        <strain evidence="3">CSCA 57</strain>
    </source>
</reference>
<evidence type="ECO:0000313" key="4">
    <source>
        <dbReference type="Proteomes" id="UP000675781"/>
    </source>
</evidence>
<comment type="caution">
    <text evidence="3">The sequence shown here is derived from an EMBL/GenBank/DDBJ whole genome shotgun (WGS) entry which is preliminary data.</text>
</comment>
<sequence length="379" mass="39325">MSGQIVNDYETLKAGAQALSQFGTSLQQMGRQFKQLHQQFTEHCSGDESGIGAAVQDAASDAAEAGGDVFDQGGRVLSEMGSRTDTNTERTFTADQTIADTLTGIARKGPQQPGAGARSSSEPSEETSAAQGPADPAGKHSGGAATGGPINDTFRPYNGPGGLLHDDPRWQQAMESNFPKDANGGFVVHADPRTGWVADGNDGGINVSGRGNNCADCSRSFMASWYGQPTCSQPRVFDPTSGVDGSSDPERGANGNIVNFAGASHRYEGAGGAAGYQSVAGRLQAAGPGSAAIVQVDWPVLDRTTGKPYVDPTTGQPVLDPNTGRIPIRGGHAFNVANVNGKIVWVDMQTNTASENPINTQPDPVNVWSIALDPKGKPL</sequence>
<evidence type="ECO:0000313" key="3">
    <source>
        <dbReference type="EMBL" id="MBR7832074.1"/>
    </source>
</evidence>
<feature type="region of interest" description="Disordered" evidence="1">
    <location>
        <begin position="105"/>
        <end position="168"/>
    </location>
</feature>
<evidence type="ECO:0000259" key="2">
    <source>
        <dbReference type="Pfam" id="PF15644"/>
    </source>
</evidence>
<feature type="compositionally biased region" description="Low complexity" evidence="1">
    <location>
        <begin position="119"/>
        <end position="128"/>
    </location>
</feature>
<evidence type="ECO:0000256" key="1">
    <source>
        <dbReference type="SAM" id="MobiDB-lite"/>
    </source>
</evidence>
<gene>
    <name evidence="3" type="ORF">KDL01_02320</name>
</gene>
<name>A0A941EN42_9ACTN</name>
<proteinExistence type="predicted"/>
<dbReference type="InterPro" id="IPR028908">
    <property type="entry name" value="Tox-PL_dom"/>
</dbReference>
<dbReference type="RefSeq" id="WP_212526612.1">
    <property type="nucleotide sequence ID" value="NZ_JAGSOG010000006.1"/>
</dbReference>
<organism evidence="3 4">
    <name type="scientific">Actinospica durhamensis</name>
    <dbReference type="NCBI Taxonomy" id="1508375"/>
    <lineage>
        <taxon>Bacteria</taxon>
        <taxon>Bacillati</taxon>
        <taxon>Actinomycetota</taxon>
        <taxon>Actinomycetes</taxon>
        <taxon>Catenulisporales</taxon>
        <taxon>Actinospicaceae</taxon>
        <taxon>Actinospica</taxon>
    </lineage>
</organism>